<comment type="similarity">
    <text evidence="1 7">Belongs to the endoribonuclease YbeY family.</text>
</comment>
<keyword evidence="7" id="KW-0963">Cytoplasm</keyword>
<organism evidence="8 9">
    <name type="scientific">Candidatus Magasanikbacteria bacterium RIFOXYD2_FULL_41_14</name>
    <dbReference type="NCBI Taxonomy" id="1798709"/>
    <lineage>
        <taxon>Bacteria</taxon>
        <taxon>Candidatus Magasanikiibacteriota</taxon>
    </lineage>
</organism>
<keyword evidence="5 7" id="KW-0378">Hydrolase</keyword>
<dbReference type="PANTHER" id="PTHR46986:SF1">
    <property type="entry name" value="ENDORIBONUCLEASE YBEY, CHLOROPLASTIC"/>
    <property type="match status" value="1"/>
</dbReference>
<dbReference type="InterPro" id="IPR023091">
    <property type="entry name" value="MetalPrtase_cat_dom_sf_prd"/>
</dbReference>
<feature type="binding site" evidence="7">
    <location>
        <position position="114"/>
    </location>
    <ligand>
        <name>Zn(2+)</name>
        <dbReference type="ChEBI" id="CHEBI:29105"/>
        <note>catalytic</note>
    </ligand>
</feature>
<dbReference type="GO" id="GO:0008270">
    <property type="term" value="F:zinc ion binding"/>
    <property type="evidence" value="ECO:0007669"/>
    <property type="project" value="UniProtKB-UniRule"/>
</dbReference>
<dbReference type="EC" id="3.1.-.-" evidence="7"/>
<accession>A0A1F6PCG0</accession>
<evidence type="ECO:0000256" key="2">
    <source>
        <dbReference type="ARBA" id="ARBA00022722"/>
    </source>
</evidence>
<comment type="function">
    <text evidence="7">Single strand-specific metallo-endoribonuclease involved in late-stage 70S ribosome quality control and in maturation of the 3' terminus of the 16S rRNA.</text>
</comment>
<protein>
    <recommendedName>
        <fullName evidence="7">Endoribonuclease YbeY</fullName>
        <ecNumber evidence="7">3.1.-.-</ecNumber>
    </recommendedName>
</protein>
<feature type="binding site" evidence="7">
    <location>
        <position position="120"/>
    </location>
    <ligand>
        <name>Zn(2+)</name>
        <dbReference type="ChEBI" id="CHEBI:29105"/>
        <note>catalytic</note>
    </ligand>
</feature>
<dbReference type="Proteomes" id="UP000178254">
    <property type="component" value="Unassembled WGS sequence"/>
</dbReference>
<proteinExistence type="inferred from homology"/>
<dbReference type="PROSITE" id="PS01306">
    <property type="entry name" value="UPF0054"/>
    <property type="match status" value="1"/>
</dbReference>
<evidence type="ECO:0000313" key="9">
    <source>
        <dbReference type="Proteomes" id="UP000178254"/>
    </source>
</evidence>
<dbReference type="STRING" id="1798709.A2538_03145"/>
<dbReference type="GO" id="GO:0004521">
    <property type="term" value="F:RNA endonuclease activity"/>
    <property type="evidence" value="ECO:0007669"/>
    <property type="project" value="UniProtKB-UniRule"/>
</dbReference>
<evidence type="ECO:0000256" key="6">
    <source>
        <dbReference type="ARBA" id="ARBA00022833"/>
    </source>
</evidence>
<dbReference type="PANTHER" id="PTHR46986">
    <property type="entry name" value="ENDORIBONUCLEASE YBEY, CHLOROPLASTIC"/>
    <property type="match status" value="1"/>
</dbReference>
<dbReference type="Gene3D" id="3.40.390.30">
    <property type="entry name" value="Metalloproteases ('zincins'), catalytic domain"/>
    <property type="match status" value="1"/>
</dbReference>
<dbReference type="InterPro" id="IPR020549">
    <property type="entry name" value="YbeY_CS"/>
</dbReference>
<keyword evidence="6 7" id="KW-0862">Zinc</keyword>
<comment type="cofactor">
    <cofactor evidence="7">
        <name>Zn(2+)</name>
        <dbReference type="ChEBI" id="CHEBI:29105"/>
    </cofactor>
    <text evidence="7">Binds 1 zinc ion.</text>
</comment>
<feature type="binding site" evidence="7">
    <location>
        <position position="110"/>
    </location>
    <ligand>
        <name>Zn(2+)</name>
        <dbReference type="ChEBI" id="CHEBI:29105"/>
        <note>catalytic</note>
    </ligand>
</feature>
<evidence type="ECO:0000313" key="8">
    <source>
        <dbReference type="EMBL" id="OGH93839.1"/>
    </source>
</evidence>
<keyword evidence="4 7" id="KW-0255">Endonuclease</keyword>
<keyword evidence="2 7" id="KW-0540">Nuclease</keyword>
<comment type="caution">
    <text evidence="8">The sequence shown here is derived from an EMBL/GenBank/DDBJ whole genome shotgun (WGS) entry which is preliminary data.</text>
</comment>
<keyword evidence="7" id="KW-0690">Ribosome biogenesis</keyword>
<dbReference type="AlphaFoldDB" id="A0A1F6PCG0"/>
<evidence type="ECO:0000256" key="1">
    <source>
        <dbReference type="ARBA" id="ARBA00010875"/>
    </source>
</evidence>
<dbReference type="NCBIfam" id="TIGR00043">
    <property type="entry name" value="rRNA maturation RNase YbeY"/>
    <property type="match status" value="1"/>
</dbReference>
<dbReference type="GO" id="GO:0006364">
    <property type="term" value="P:rRNA processing"/>
    <property type="evidence" value="ECO:0007669"/>
    <property type="project" value="UniProtKB-UniRule"/>
</dbReference>
<dbReference type="EMBL" id="MFRE01000019">
    <property type="protein sequence ID" value="OGH93839.1"/>
    <property type="molecule type" value="Genomic_DNA"/>
</dbReference>
<evidence type="ECO:0000256" key="3">
    <source>
        <dbReference type="ARBA" id="ARBA00022723"/>
    </source>
</evidence>
<dbReference type="InterPro" id="IPR002036">
    <property type="entry name" value="YbeY"/>
</dbReference>
<dbReference type="SUPFAM" id="SSF55486">
    <property type="entry name" value="Metalloproteases ('zincins'), catalytic domain"/>
    <property type="match status" value="1"/>
</dbReference>
<keyword evidence="7" id="KW-0698">rRNA processing</keyword>
<reference evidence="8 9" key="1">
    <citation type="journal article" date="2016" name="Nat. Commun.">
        <title>Thousands of microbial genomes shed light on interconnected biogeochemical processes in an aquifer system.</title>
        <authorList>
            <person name="Anantharaman K."/>
            <person name="Brown C.T."/>
            <person name="Hug L.A."/>
            <person name="Sharon I."/>
            <person name="Castelle C.J."/>
            <person name="Probst A.J."/>
            <person name="Thomas B.C."/>
            <person name="Singh A."/>
            <person name="Wilkins M.J."/>
            <person name="Karaoz U."/>
            <person name="Brodie E.L."/>
            <person name="Williams K.H."/>
            <person name="Hubbard S.S."/>
            <person name="Banfield J.F."/>
        </authorList>
    </citation>
    <scope>NUCLEOTIDE SEQUENCE [LARGE SCALE GENOMIC DNA]</scope>
</reference>
<sequence>MLKIVINKEISSVCSKVLMEKTAHQAAKVEKKINGLVEINIVSEEVIKKLNKVYRGLSKVTDVLSFAWREEGVVNSEMLGQIYLCQAQIKRQAKSFSITVKEEMVRMLAHGLLHLVGHDHKLKPEADKMFALQEKIVAKSLN</sequence>
<dbReference type="HAMAP" id="MF_00009">
    <property type="entry name" value="Endoribonucl_YbeY"/>
    <property type="match status" value="1"/>
</dbReference>
<evidence type="ECO:0000256" key="7">
    <source>
        <dbReference type="HAMAP-Rule" id="MF_00009"/>
    </source>
</evidence>
<dbReference type="Pfam" id="PF02130">
    <property type="entry name" value="YbeY"/>
    <property type="match status" value="1"/>
</dbReference>
<evidence type="ECO:0000256" key="4">
    <source>
        <dbReference type="ARBA" id="ARBA00022759"/>
    </source>
</evidence>
<keyword evidence="3 7" id="KW-0479">Metal-binding</keyword>
<gene>
    <name evidence="7" type="primary">ybeY</name>
    <name evidence="8" type="ORF">A2538_03145</name>
</gene>
<comment type="subcellular location">
    <subcellularLocation>
        <location evidence="7">Cytoplasm</location>
    </subcellularLocation>
</comment>
<name>A0A1F6PCG0_9BACT</name>
<dbReference type="GO" id="GO:0004222">
    <property type="term" value="F:metalloendopeptidase activity"/>
    <property type="evidence" value="ECO:0007669"/>
    <property type="project" value="InterPro"/>
</dbReference>
<dbReference type="GO" id="GO:0005737">
    <property type="term" value="C:cytoplasm"/>
    <property type="evidence" value="ECO:0007669"/>
    <property type="project" value="UniProtKB-SubCell"/>
</dbReference>
<evidence type="ECO:0000256" key="5">
    <source>
        <dbReference type="ARBA" id="ARBA00022801"/>
    </source>
</evidence>